<organism evidence="2 3">
    <name type="scientific">Silvibacterium dinghuense</name>
    <dbReference type="NCBI Taxonomy" id="1560006"/>
    <lineage>
        <taxon>Bacteria</taxon>
        <taxon>Pseudomonadati</taxon>
        <taxon>Acidobacteriota</taxon>
        <taxon>Terriglobia</taxon>
        <taxon>Terriglobales</taxon>
        <taxon>Acidobacteriaceae</taxon>
        <taxon>Silvibacterium</taxon>
    </lineage>
</organism>
<comment type="caution">
    <text evidence="2">The sequence shown here is derived from an EMBL/GenBank/DDBJ whole genome shotgun (WGS) entry which is preliminary data.</text>
</comment>
<evidence type="ECO:0000313" key="2">
    <source>
        <dbReference type="EMBL" id="RXS94562.1"/>
    </source>
</evidence>
<dbReference type="InterPro" id="IPR006311">
    <property type="entry name" value="TAT_signal"/>
</dbReference>
<evidence type="ECO:0000259" key="1">
    <source>
        <dbReference type="Pfam" id="PF00753"/>
    </source>
</evidence>
<keyword evidence="2" id="KW-0378">Hydrolase</keyword>
<sequence>MMNRRHFLGLAAAAGVNGPLRAWALETARILPPWSEGTLDIHHLAYGRGNSTFVMGPDGTTLLIDAGTTKDGTDVSCAQRPDASERPGQWIADYILRVMQPAGRRELDYALITHIHPDHLGDLSGDEPSSPKGNYKLTGLMDVDAKVPIRTLIDRGFPDYTYPTQQTAPYATNYLGYVQSRVKQGKRTERIQVGSASQIVLRQNRRGYPGFSVRNLAANGEVWTGKGDETRQTFPALSSLAKSDYPTENMCSIALRLSYGKFDYFTGGDLSSDMEETGEAWRDIETAAAHAAGPVEVAVADHHGYYDAVGVGFVKALRPRAFVIPAWYVGHPSIVPLRRMLSRALYPGDRDVYATCSMEANRLVNSQFLRQLKSLEGHVIVRVSPGGDEYRIFVTENAEDTGRIKLDSGPYRTS</sequence>
<reference evidence="2 3" key="1">
    <citation type="journal article" date="2016" name="Int. J. Syst. Evol. Microbiol.">
        <title>Acidipila dinghuensis sp. nov., an acidobacterium isolated from forest soil.</title>
        <authorList>
            <person name="Jiang Y.W."/>
            <person name="Wang J."/>
            <person name="Chen M.H."/>
            <person name="Lv Y.Y."/>
            <person name="Qiu L.H."/>
        </authorList>
    </citation>
    <scope>NUCLEOTIDE SEQUENCE [LARGE SCALE GENOMIC DNA]</scope>
    <source>
        <strain evidence="2 3">DHOF10</strain>
    </source>
</reference>
<feature type="domain" description="Metallo-beta-lactamase" evidence="1">
    <location>
        <begin position="49"/>
        <end position="123"/>
    </location>
</feature>
<dbReference type="GO" id="GO:0016787">
    <property type="term" value="F:hydrolase activity"/>
    <property type="evidence" value="ECO:0007669"/>
    <property type="project" value="UniProtKB-KW"/>
</dbReference>
<dbReference type="Gene3D" id="3.60.15.10">
    <property type="entry name" value="Ribonuclease Z/Hydroxyacylglutathione hydrolase-like"/>
    <property type="match status" value="1"/>
</dbReference>
<dbReference type="Pfam" id="PF00753">
    <property type="entry name" value="Lactamase_B"/>
    <property type="match status" value="1"/>
</dbReference>
<protein>
    <submittedName>
        <fullName evidence="2">MBL fold metallo-hydrolase</fullName>
    </submittedName>
</protein>
<dbReference type="PROSITE" id="PS51318">
    <property type="entry name" value="TAT"/>
    <property type="match status" value="1"/>
</dbReference>
<proteinExistence type="predicted"/>
<dbReference type="AlphaFoldDB" id="A0A4V1NV53"/>
<evidence type="ECO:0000313" key="3">
    <source>
        <dbReference type="Proteomes" id="UP000290253"/>
    </source>
</evidence>
<dbReference type="InterPro" id="IPR052159">
    <property type="entry name" value="Competence_DNA_uptake"/>
</dbReference>
<accession>A0A4V1NV53</accession>
<dbReference type="PANTHER" id="PTHR30619:SF1">
    <property type="entry name" value="RECOMBINATION PROTEIN 2"/>
    <property type="match status" value="1"/>
</dbReference>
<dbReference type="RefSeq" id="WP_129209299.1">
    <property type="nucleotide sequence ID" value="NZ_BMGU01000005.1"/>
</dbReference>
<dbReference type="Proteomes" id="UP000290253">
    <property type="component" value="Unassembled WGS sequence"/>
</dbReference>
<dbReference type="SUPFAM" id="SSF56281">
    <property type="entry name" value="Metallo-hydrolase/oxidoreductase"/>
    <property type="match status" value="1"/>
</dbReference>
<dbReference type="EMBL" id="SDMK01000003">
    <property type="protein sequence ID" value="RXS94562.1"/>
    <property type="molecule type" value="Genomic_DNA"/>
</dbReference>
<dbReference type="InterPro" id="IPR036866">
    <property type="entry name" value="RibonucZ/Hydroxyglut_hydro"/>
</dbReference>
<dbReference type="PANTHER" id="PTHR30619">
    <property type="entry name" value="DNA INTERNALIZATION/COMPETENCE PROTEIN COMEC/REC2"/>
    <property type="match status" value="1"/>
</dbReference>
<name>A0A4V1NV53_9BACT</name>
<gene>
    <name evidence="2" type="ORF">ESZ00_15995</name>
</gene>
<dbReference type="InterPro" id="IPR001279">
    <property type="entry name" value="Metallo-B-lactamas"/>
</dbReference>
<dbReference type="OrthoDB" id="9761531at2"/>
<keyword evidence="3" id="KW-1185">Reference proteome</keyword>